<gene>
    <name evidence="4" type="ORF">BAUR920_00292</name>
</gene>
<dbReference type="InterPro" id="IPR009003">
    <property type="entry name" value="Peptidase_S1_PA"/>
</dbReference>
<dbReference type="PANTHER" id="PTHR15462:SF19">
    <property type="entry name" value="PEPTIDASE S1 DOMAIN-CONTAINING PROTEIN"/>
    <property type="match status" value="1"/>
</dbReference>
<protein>
    <recommendedName>
        <fullName evidence="6">V8-like Glu-specific endopeptidase</fullName>
    </recommendedName>
</protein>
<dbReference type="GO" id="GO:0004252">
    <property type="term" value="F:serine-type endopeptidase activity"/>
    <property type="evidence" value="ECO:0007669"/>
    <property type="project" value="InterPro"/>
</dbReference>
<sequence length="383" mass="40570">MKRQPRPSAQNLSGVATRKLARAAAVTFATALIMSSGVAGTAHAQDGLQDQNQQSVGTPAEVDLGDSSDSRSGPSSSSDSTGDPQLFDYWTDDRMEKAQPVDPTVDPDFEKDQHSSRTPVSPPAEAPPSQESPAPADGESGGNEGAPSTQATKVTHFTKTAGRLFFDKGDGTGGWCTAAAVNSTSKRLIITAGHCVHSGRNGSWIKNAVFVPKYGKGNVRPHGMFQAKHFRTSSQWIARGGPVLDWGTAEAFANDVAFITLYDGNTSKKPVVNSVGGQGITYNRSDSWDASIFGYPSNKDNGETLYACWGTPFPDLAVANRAILGCPWGTGSSGGPWIQDYSNTTGLGYVRALTSTTVLNKEIAGVTFHSETRTMKDAANNDW</sequence>
<feature type="chain" id="PRO_5013681993" description="V8-like Glu-specific endopeptidase" evidence="3">
    <location>
        <begin position="45"/>
        <end position="383"/>
    </location>
</feature>
<dbReference type="EMBL" id="FXZG01000001">
    <property type="protein sequence ID" value="SMX66791.1"/>
    <property type="molecule type" value="Genomic_DNA"/>
</dbReference>
<feature type="region of interest" description="Disordered" evidence="2">
    <location>
        <begin position="38"/>
        <end position="154"/>
    </location>
</feature>
<evidence type="ECO:0000256" key="3">
    <source>
        <dbReference type="SAM" id="SignalP"/>
    </source>
</evidence>
<dbReference type="GO" id="GO:0006508">
    <property type="term" value="P:proteolysis"/>
    <property type="evidence" value="ECO:0007669"/>
    <property type="project" value="InterPro"/>
</dbReference>
<dbReference type="Proteomes" id="UP000234289">
    <property type="component" value="Unassembled WGS sequence"/>
</dbReference>
<evidence type="ECO:0000256" key="1">
    <source>
        <dbReference type="ARBA" id="ARBA00022729"/>
    </source>
</evidence>
<keyword evidence="1 3" id="KW-0732">Signal</keyword>
<dbReference type="PANTHER" id="PTHR15462">
    <property type="entry name" value="SERINE PROTEASE"/>
    <property type="match status" value="1"/>
</dbReference>
<accession>A0A2H1HV53</accession>
<evidence type="ECO:0000313" key="4">
    <source>
        <dbReference type="EMBL" id="SMX66791.1"/>
    </source>
</evidence>
<proteinExistence type="predicted"/>
<dbReference type="PROSITE" id="PS00134">
    <property type="entry name" value="TRYPSIN_HIS"/>
    <property type="match status" value="1"/>
</dbReference>
<organism evidence="4 5">
    <name type="scientific">Brevibacterium aurantiacum</name>
    <dbReference type="NCBI Taxonomy" id="273384"/>
    <lineage>
        <taxon>Bacteria</taxon>
        <taxon>Bacillati</taxon>
        <taxon>Actinomycetota</taxon>
        <taxon>Actinomycetes</taxon>
        <taxon>Micrococcales</taxon>
        <taxon>Brevibacteriaceae</taxon>
        <taxon>Brevibacterium</taxon>
    </lineage>
</organism>
<dbReference type="SUPFAM" id="SSF50494">
    <property type="entry name" value="Trypsin-like serine proteases"/>
    <property type="match status" value="1"/>
</dbReference>
<evidence type="ECO:0000256" key="2">
    <source>
        <dbReference type="SAM" id="MobiDB-lite"/>
    </source>
</evidence>
<feature type="signal peptide" evidence="3">
    <location>
        <begin position="1"/>
        <end position="44"/>
    </location>
</feature>
<name>A0A2H1HV53_BREAU</name>
<dbReference type="InterPro" id="IPR043504">
    <property type="entry name" value="Peptidase_S1_PA_chymotrypsin"/>
</dbReference>
<feature type="compositionally biased region" description="Low complexity" evidence="2">
    <location>
        <begin position="127"/>
        <end position="136"/>
    </location>
</feature>
<dbReference type="AlphaFoldDB" id="A0A2H1HV53"/>
<reference evidence="5" key="1">
    <citation type="submission" date="2017-03" db="EMBL/GenBank/DDBJ databases">
        <authorList>
            <person name="Monnet C."/>
        </authorList>
    </citation>
    <scope>NUCLEOTIDE SEQUENCE [LARGE SCALE GENOMIC DNA]</scope>
    <source>
        <strain evidence="5">CNRZ 920</strain>
    </source>
</reference>
<evidence type="ECO:0008006" key="6">
    <source>
        <dbReference type="Google" id="ProtNLM"/>
    </source>
</evidence>
<dbReference type="Gene3D" id="2.40.10.10">
    <property type="entry name" value="Trypsin-like serine proteases"/>
    <property type="match status" value="2"/>
</dbReference>
<evidence type="ECO:0000313" key="5">
    <source>
        <dbReference type="Proteomes" id="UP000234289"/>
    </source>
</evidence>
<dbReference type="InterPro" id="IPR018114">
    <property type="entry name" value="TRYPSIN_HIS"/>
</dbReference>
<feature type="compositionally biased region" description="Low complexity" evidence="2">
    <location>
        <begin position="65"/>
        <end position="83"/>
    </location>
</feature>
<feature type="compositionally biased region" description="Polar residues" evidence="2">
    <location>
        <begin position="48"/>
        <end position="57"/>
    </location>
</feature>
<dbReference type="InterPro" id="IPR050966">
    <property type="entry name" value="Glutamyl_endopeptidase"/>
</dbReference>